<dbReference type="EMBL" id="MCFJ01000003">
    <property type="protein sequence ID" value="ORY68508.1"/>
    <property type="molecule type" value="Genomic_DNA"/>
</dbReference>
<proteinExistence type="inferred from homology"/>
<dbReference type="Proteomes" id="UP000193689">
    <property type="component" value="Unassembled WGS sequence"/>
</dbReference>
<protein>
    <submittedName>
        <fullName evidence="6">Beta-eliminating lyase</fullName>
    </submittedName>
</protein>
<dbReference type="PANTHER" id="PTHR48097:SF9">
    <property type="entry name" value="L-THREONINE ALDOLASE"/>
    <property type="match status" value="1"/>
</dbReference>
<feature type="domain" description="Aromatic amino acid beta-eliminating lyase/threonine aldolase" evidence="5">
    <location>
        <begin position="21"/>
        <end position="312"/>
    </location>
</feature>
<evidence type="ECO:0000256" key="4">
    <source>
        <dbReference type="ARBA" id="ARBA00023239"/>
    </source>
</evidence>
<dbReference type="OrthoDB" id="10261951at2759"/>
<dbReference type="InterPro" id="IPR015421">
    <property type="entry name" value="PyrdxlP-dep_Trfase_major"/>
</dbReference>
<dbReference type="SUPFAM" id="SSF53383">
    <property type="entry name" value="PLP-dependent transferases"/>
    <property type="match status" value="1"/>
</dbReference>
<accession>A0A1Y2EA96</accession>
<dbReference type="InParanoid" id="A0A1Y2EA96"/>
<name>A0A1Y2EA96_9PEZI</name>
<dbReference type="GeneID" id="63779657"/>
<dbReference type="GO" id="GO:0006545">
    <property type="term" value="P:glycine biosynthetic process"/>
    <property type="evidence" value="ECO:0007669"/>
    <property type="project" value="TreeGrafter"/>
</dbReference>
<comment type="cofactor">
    <cofactor evidence="1">
        <name>pyridoxal 5'-phosphate</name>
        <dbReference type="ChEBI" id="CHEBI:597326"/>
    </cofactor>
</comment>
<evidence type="ECO:0000259" key="5">
    <source>
        <dbReference type="Pfam" id="PF01212"/>
    </source>
</evidence>
<dbReference type="FunFam" id="3.40.640.10:FF:000030">
    <property type="entry name" value="Low-specificity L-threonine aldolase"/>
    <property type="match status" value="1"/>
</dbReference>
<dbReference type="PANTHER" id="PTHR48097">
    <property type="entry name" value="L-THREONINE ALDOLASE-RELATED"/>
    <property type="match status" value="1"/>
</dbReference>
<dbReference type="Gene3D" id="3.40.640.10">
    <property type="entry name" value="Type I PLP-dependent aspartate aminotransferase-like (Major domain)"/>
    <property type="match status" value="1"/>
</dbReference>
<dbReference type="InterPro" id="IPR015422">
    <property type="entry name" value="PyrdxlP-dep_Trfase_small"/>
</dbReference>
<reference evidence="6 7" key="1">
    <citation type="submission" date="2016-07" db="EMBL/GenBank/DDBJ databases">
        <title>Pervasive Adenine N6-methylation of Active Genes in Fungi.</title>
        <authorList>
            <consortium name="DOE Joint Genome Institute"/>
            <person name="Mondo S.J."/>
            <person name="Dannebaum R.O."/>
            <person name="Kuo R.C."/>
            <person name="Labutti K."/>
            <person name="Haridas S."/>
            <person name="Kuo A."/>
            <person name="Salamov A."/>
            <person name="Ahrendt S.R."/>
            <person name="Lipzen A."/>
            <person name="Sullivan W."/>
            <person name="Andreopoulos W.B."/>
            <person name="Clum A."/>
            <person name="Lindquist E."/>
            <person name="Daum C."/>
            <person name="Ramamoorthy G.K."/>
            <person name="Gryganskyi A."/>
            <person name="Culley D."/>
            <person name="Magnuson J.K."/>
            <person name="James T.Y."/>
            <person name="O'Malley M.A."/>
            <person name="Stajich J.E."/>
            <person name="Spatafora J.W."/>
            <person name="Visel A."/>
            <person name="Grigoriev I.V."/>
        </authorList>
    </citation>
    <scope>NUCLEOTIDE SEQUENCE [LARGE SCALE GENOMIC DNA]</scope>
    <source>
        <strain evidence="6 7">CBS 129021</strain>
    </source>
</reference>
<dbReference type="InterPro" id="IPR001597">
    <property type="entry name" value="ArAA_b-elim_lyase/Thr_aldolase"/>
</dbReference>
<dbReference type="Gene3D" id="3.90.1150.10">
    <property type="entry name" value="Aspartate Aminotransferase, domain 1"/>
    <property type="match status" value="1"/>
</dbReference>
<evidence type="ECO:0000256" key="2">
    <source>
        <dbReference type="ARBA" id="ARBA00006966"/>
    </source>
</evidence>
<dbReference type="AlphaFoldDB" id="A0A1Y2EA96"/>
<dbReference type="FunCoup" id="A0A1Y2EA96">
    <property type="interactions" value="955"/>
</dbReference>
<keyword evidence="3" id="KW-0663">Pyridoxal phosphate</keyword>
<evidence type="ECO:0000313" key="7">
    <source>
        <dbReference type="Proteomes" id="UP000193689"/>
    </source>
</evidence>
<evidence type="ECO:0000256" key="1">
    <source>
        <dbReference type="ARBA" id="ARBA00001933"/>
    </source>
</evidence>
<dbReference type="InterPro" id="IPR015424">
    <property type="entry name" value="PyrdxlP-dep_Trfase"/>
</dbReference>
<evidence type="ECO:0000256" key="3">
    <source>
        <dbReference type="ARBA" id="ARBA00022898"/>
    </source>
</evidence>
<dbReference type="RefSeq" id="XP_040718795.1">
    <property type="nucleotide sequence ID" value="XM_040863445.1"/>
</dbReference>
<sequence length="452" mass="49192">MASKKGNGHWGNPIQTGSAFDFRSDVITTPSLGMLEAIQQATLNDDVYGEDQTTRSFENQIAAMCGKEAAVLVVSGTMANQLSIRALLHQPPYSILADSQAHIIHFEAGGLAHLSGAMVQAIRPMNGLYITLADIEKHAILSDQPERCPTKTISIENTAHGNIIPLNELHKIKYWAAKHGIGVHIDGARLWHAVVAGAGTLEQFASYCDALTLSFNKALGAPMGAMVVGSQDLIKRVRRLRQSIGGGVRQTGIMAAMARQAVLDNFGAKQVDSRGELEKTHDMAKMLGRAWTDAGGRLLRPVETNMVWLDMKSAGISIEAFNEMGKRHGILVNGKRIMVHHQICEAANQKLTRMFDELLTPIQATVSGIVLNSALSKNKSAIVIASTLGSLVRRKRRLFNAREFKISFFRATDKACEISYTGCANKTGASGRAYQGTGRARVMDMRCWGRVK</sequence>
<dbReference type="GO" id="GO:0005829">
    <property type="term" value="C:cytosol"/>
    <property type="evidence" value="ECO:0007669"/>
    <property type="project" value="TreeGrafter"/>
</dbReference>
<dbReference type="GO" id="GO:0008732">
    <property type="term" value="F:L-allo-threonine aldolase activity"/>
    <property type="evidence" value="ECO:0007669"/>
    <property type="project" value="TreeGrafter"/>
</dbReference>
<keyword evidence="4 6" id="KW-0456">Lyase</keyword>
<gene>
    <name evidence="6" type="ORF">BCR38DRAFT_481997</name>
</gene>
<comment type="similarity">
    <text evidence="2">Belongs to the threonine aldolase family.</text>
</comment>
<comment type="caution">
    <text evidence="6">The sequence shown here is derived from an EMBL/GenBank/DDBJ whole genome shotgun (WGS) entry which is preliminary data.</text>
</comment>
<organism evidence="6 7">
    <name type="scientific">Pseudomassariella vexata</name>
    <dbReference type="NCBI Taxonomy" id="1141098"/>
    <lineage>
        <taxon>Eukaryota</taxon>
        <taxon>Fungi</taxon>
        <taxon>Dikarya</taxon>
        <taxon>Ascomycota</taxon>
        <taxon>Pezizomycotina</taxon>
        <taxon>Sordariomycetes</taxon>
        <taxon>Xylariomycetidae</taxon>
        <taxon>Amphisphaeriales</taxon>
        <taxon>Pseudomassariaceae</taxon>
        <taxon>Pseudomassariella</taxon>
    </lineage>
</organism>
<dbReference type="Pfam" id="PF01212">
    <property type="entry name" value="Beta_elim_lyase"/>
    <property type="match status" value="1"/>
</dbReference>
<dbReference type="GO" id="GO:0006567">
    <property type="term" value="P:L-threonine catabolic process"/>
    <property type="evidence" value="ECO:0007669"/>
    <property type="project" value="TreeGrafter"/>
</dbReference>
<evidence type="ECO:0000313" key="6">
    <source>
        <dbReference type="EMBL" id="ORY68508.1"/>
    </source>
</evidence>
<keyword evidence="7" id="KW-1185">Reference proteome</keyword>
<dbReference type="STRING" id="1141098.A0A1Y2EA96"/>